<evidence type="ECO:0000256" key="1">
    <source>
        <dbReference type="SAM" id="MobiDB-lite"/>
    </source>
</evidence>
<evidence type="ECO:0000313" key="2">
    <source>
        <dbReference type="EMBL" id="KAK4788188.1"/>
    </source>
</evidence>
<sequence length="154" mass="16681">MAHPPPESMAFSSLGRHRTSTTKASSSSVSLFPCLTDTWGDLPLQVNDPDDMLIYYSLHDAVSSGWSPFVASSHPDDYSAQHISPGHPAASYGGPSHGRQLTGRKPSHVHGGGSATVIGPDQSRQMLYIGREGDDCPIILMHLYLFYRKNSASR</sequence>
<feature type="region of interest" description="Disordered" evidence="1">
    <location>
        <begin position="83"/>
        <end position="116"/>
    </location>
</feature>
<protein>
    <submittedName>
        <fullName evidence="2">Uncharacterized protein</fullName>
    </submittedName>
</protein>
<accession>A0AAN7LHF3</accession>
<comment type="caution">
    <text evidence="2">The sequence shown here is derived from an EMBL/GenBank/DDBJ whole genome shotgun (WGS) entry which is preliminary data.</text>
</comment>
<dbReference type="EMBL" id="JAXQNO010000011">
    <property type="protein sequence ID" value="KAK4788188.1"/>
    <property type="molecule type" value="Genomic_DNA"/>
</dbReference>
<dbReference type="AlphaFoldDB" id="A0AAN7LHF3"/>
<organism evidence="2 3">
    <name type="scientific">Trapa natans</name>
    <name type="common">Water chestnut</name>
    <dbReference type="NCBI Taxonomy" id="22666"/>
    <lineage>
        <taxon>Eukaryota</taxon>
        <taxon>Viridiplantae</taxon>
        <taxon>Streptophyta</taxon>
        <taxon>Embryophyta</taxon>
        <taxon>Tracheophyta</taxon>
        <taxon>Spermatophyta</taxon>
        <taxon>Magnoliopsida</taxon>
        <taxon>eudicotyledons</taxon>
        <taxon>Gunneridae</taxon>
        <taxon>Pentapetalae</taxon>
        <taxon>rosids</taxon>
        <taxon>malvids</taxon>
        <taxon>Myrtales</taxon>
        <taxon>Lythraceae</taxon>
        <taxon>Trapa</taxon>
    </lineage>
</organism>
<gene>
    <name evidence="2" type="ORF">SAY86_019507</name>
</gene>
<name>A0AAN7LHF3_TRANT</name>
<keyword evidence="3" id="KW-1185">Reference proteome</keyword>
<proteinExistence type="predicted"/>
<evidence type="ECO:0000313" key="3">
    <source>
        <dbReference type="Proteomes" id="UP001346149"/>
    </source>
</evidence>
<reference evidence="2 3" key="1">
    <citation type="journal article" date="2023" name="Hortic Res">
        <title>Pangenome of water caltrop reveals structural variations and asymmetric subgenome divergence after allopolyploidization.</title>
        <authorList>
            <person name="Zhang X."/>
            <person name="Chen Y."/>
            <person name="Wang L."/>
            <person name="Yuan Y."/>
            <person name="Fang M."/>
            <person name="Shi L."/>
            <person name="Lu R."/>
            <person name="Comes H.P."/>
            <person name="Ma Y."/>
            <person name="Chen Y."/>
            <person name="Huang G."/>
            <person name="Zhou Y."/>
            <person name="Zheng Z."/>
            <person name="Qiu Y."/>
        </authorList>
    </citation>
    <scope>NUCLEOTIDE SEQUENCE [LARGE SCALE GENOMIC DNA]</scope>
    <source>
        <strain evidence="2">F231</strain>
    </source>
</reference>
<dbReference type="Proteomes" id="UP001346149">
    <property type="component" value="Unassembled WGS sequence"/>
</dbReference>